<dbReference type="Proteomes" id="UP001152797">
    <property type="component" value="Unassembled WGS sequence"/>
</dbReference>
<evidence type="ECO:0000313" key="2">
    <source>
        <dbReference type="EMBL" id="CAI3988040.1"/>
    </source>
</evidence>
<evidence type="ECO:0000313" key="3">
    <source>
        <dbReference type="EMBL" id="CAL1141415.1"/>
    </source>
</evidence>
<keyword evidence="4" id="KW-1185">Reference proteome</keyword>
<feature type="region of interest" description="Disordered" evidence="1">
    <location>
        <begin position="1"/>
        <end position="23"/>
    </location>
</feature>
<gene>
    <name evidence="2" type="ORF">C1SCF055_LOCUS15268</name>
</gene>
<feature type="region of interest" description="Disordered" evidence="1">
    <location>
        <begin position="213"/>
        <end position="244"/>
    </location>
</feature>
<reference evidence="3" key="2">
    <citation type="submission" date="2024-04" db="EMBL/GenBank/DDBJ databases">
        <authorList>
            <person name="Chen Y."/>
            <person name="Shah S."/>
            <person name="Dougan E. K."/>
            <person name="Thang M."/>
            <person name="Chan C."/>
        </authorList>
    </citation>
    <scope>NUCLEOTIDE SEQUENCE [LARGE SCALE GENOMIC DNA]</scope>
</reference>
<proteinExistence type="predicted"/>
<dbReference type="EMBL" id="CAMXCT010001225">
    <property type="protein sequence ID" value="CAI3988040.1"/>
    <property type="molecule type" value="Genomic_DNA"/>
</dbReference>
<dbReference type="AlphaFoldDB" id="A0A9P1FV85"/>
<organism evidence="2">
    <name type="scientific">Cladocopium goreaui</name>
    <dbReference type="NCBI Taxonomy" id="2562237"/>
    <lineage>
        <taxon>Eukaryota</taxon>
        <taxon>Sar</taxon>
        <taxon>Alveolata</taxon>
        <taxon>Dinophyceae</taxon>
        <taxon>Suessiales</taxon>
        <taxon>Symbiodiniaceae</taxon>
        <taxon>Cladocopium</taxon>
    </lineage>
</organism>
<feature type="compositionally biased region" description="Acidic residues" evidence="1">
    <location>
        <begin position="222"/>
        <end position="244"/>
    </location>
</feature>
<sequence length="244" mass="26843">MAPKKVVRNVEEDDVVQDPMAGSSTDLSIEELAARLLNMDLDEMEKYEGKFKEIAKDALAKMKMVHDKSKDLKKEASKEQTKAKAKSKAEEDKKRRQEERDADAGIHLRREGQITTINIKLGKTIGLLRQMLGQHLGMTRKANSSIRIRVPGFGGDVLTEKPCRTLLKIGCHGGMMLEWDMVAPSGAINNSSNTNTEGYGTIPLPAPMDIDDVISSVLSDQDGNDTEATDDAESDEGDDEPETL</sequence>
<name>A0A9P1FV85_9DINO</name>
<evidence type="ECO:0000313" key="4">
    <source>
        <dbReference type="Proteomes" id="UP001152797"/>
    </source>
</evidence>
<protein>
    <submittedName>
        <fullName evidence="2">Uncharacterized protein</fullName>
    </submittedName>
</protein>
<comment type="caution">
    <text evidence="2">The sequence shown here is derived from an EMBL/GenBank/DDBJ whole genome shotgun (WGS) entry which is preliminary data.</text>
</comment>
<dbReference type="EMBL" id="CAMXCT030001225">
    <property type="protein sequence ID" value="CAL4775352.1"/>
    <property type="molecule type" value="Genomic_DNA"/>
</dbReference>
<feature type="region of interest" description="Disordered" evidence="1">
    <location>
        <begin position="65"/>
        <end position="103"/>
    </location>
</feature>
<accession>A0A9P1FV85</accession>
<dbReference type="EMBL" id="CAMXCT020001225">
    <property type="protein sequence ID" value="CAL1141415.1"/>
    <property type="molecule type" value="Genomic_DNA"/>
</dbReference>
<evidence type="ECO:0000256" key="1">
    <source>
        <dbReference type="SAM" id="MobiDB-lite"/>
    </source>
</evidence>
<reference evidence="2" key="1">
    <citation type="submission" date="2022-10" db="EMBL/GenBank/DDBJ databases">
        <authorList>
            <person name="Chen Y."/>
            <person name="Dougan E. K."/>
            <person name="Chan C."/>
            <person name="Rhodes N."/>
            <person name="Thang M."/>
        </authorList>
    </citation>
    <scope>NUCLEOTIDE SEQUENCE</scope>
</reference>